<reference evidence="1 2" key="1">
    <citation type="submission" date="2023-03" db="EMBL/GenBank/DDBJ databases">
        <title>High recombination rates correlate with genetic variation in Cardiocondyla obscurior ants.</title>
        <authorList>
            <person name="Errbii M."/>
        </authorList>
    </citation>
    <scope>NUCLEOTIDE SEQUENCE [LARGE SCALE GENOMIC DNA]</scope>
    <source>
        <strain evidence="1">Alpha-2009</strain>
        <tissue evidence="1">Whole body</tissue>
    </source>
</reference>
<gene>
    <name evidence="1" type="ORF">PUN28_019245</name>
</gene>
<dbReference type="EMBL" id="JADYXP020000025">
    <property type="protein sequence ID" value="KAL0100729.1"/>
    <property type="molecule type" value="Genomic_DNA"/>
</dbReference>
<keyword evidence="2" id="KW-1185">Reference proteome</keyword>
<protein>
    <submittedName>
        <fullName evidence="1">Uncharacterized protein</fullName>
    </submittedName>
</protein>
<comment type="caution">
    <text evidence="1">The sequence shown here is derived from an EMBL/GenBank/DDBJ whole genome shotgun (WGS) entry which is preliminary data.</text>
</comment>
<sequence length="189" mass="21700">MTRRRPRKEARIARGRASVLISMQNVKPRSRALRDENARVVLLCSPFARPGTTRRRFRSAETIRPGCSAPSRTLRFALRIFRNYPRAVLSRHYLSRIPLSFSASLLPHFFRLSRLPLPPRETIPSPVASKTTSLCSDTFRDFAPARFYLASPRECPIPDFCNLFLASCLLCKFCSADLIELRTFQRRNG</sequence>
<evidence type="ECO:0000313" key="1">
    <source>
        <dbReference type="EMBL" id="KAL0100729.1"/>
    </source>
</evidence>
<accession>A0AAW2EEC6</accession>
<name>A0AAW2EEC6_9HYME</name>
<proteinExistence type="predicted"/>
<dbReference type="Proteomes" id="UP001430953">
    <property type="component" value="Unassembled WGS sequence"/>
</dbReference>
<dbReference type="AlphaFoldDB" id="A0AAW2EEC6"/>
<evidence type="ECO:0000313" key="2">
    <source>
        <dbReference type="Proteomes" id="UP001430953"/>
    </source>
</evidence>
<organism evidence="1 2">
    <name type="scientific">Cardiocondyla obscurior</name>
    <dbReference type="NCBI Taxonomy" id="286306"/>
    <lineage>
        <taxon>Eukaryota</taxon>
        <taxon>Metazoa</taxon>
        <taxon>Ecdysozoa</taxon>
        <taxon>Arthropoda</taxon>
        <taxon>Hexapoda</taxon>
        <taxon>Insecta</taxon>
        <taxon>Pterygota</taxon>
        <taxon>Neoptera</taxon>
        <taxon>Endopterygota</taxon>
        <taxon>Hymenoptera</taxon>
        <taxon>Apocrita</taxon>
        <taxon>Aculeata</taxon>
        <taxon>Formicoidea</taxon>
        <taxon>Formicidae</taxon>
        <taxon>Myrmicinae</taxon>
        <taxon>Cardiocondyla</taxon>
    </lineage>
</organism>